<evidence type="ECO:0000256" key="4">
    <source>
        <dbReference type="ARBA" id="ARBA00022771"/>
    </source>
</evidence>
<feature type="compositionally biased region" description="Polar residues" evidence="12">
    <location>
        <begin position="71"/>
        <end position="89"/>
    </location>
</feature>
<feature type="region of interest" description="Disordered" evidence="12">
    <location>
        <begin position="388"/>
        <end position="470"/>
    </location>
</feature>
<feature type="compositionally biased region" description="Low complexity" evidence="12">
    <location>
        <begin position="434"/>
        <end position="452"/>
    </location>
</feature>
<dbReference type="InterPro" id="IPR000679">
    <property type="entry name" value="Znf_GATA"/>
</dbReference>
<evidence type="ECO:0000256" key="2">
    <source>
        <dbReference type="ARBA" id="ARBA00022723"/>
    </source>
</evidence>
<dbReference type="FunFam" id="3.30.50.10:FF:000032">
    <property type="entry name" value="Transcription factor GATA-3"/>
    <property type="match status" value="1"/>
</dbReference>
<feature type="compositionally biased region" description="Gly residues" evidence="12">
    <location>
        <begin position="345"/>
        <end position="359"/>
    </location>
</feature>
<dbReference type="EMBL" id="CAXITT010000658">
    <property type="protein sequence ID" value="CAL1544909.1"/>
    <property type="molecule type" value="Genomic_DNA"/>
</dbReference>
<evidence type="ECO:0000313" key="15">
    <source>
        <dbReference type="Proteomes" id="UP001497497"/>
    </source>
</evidence>
<comment type="caution">
    <text evidence="14">The sequence shown here is derived from an EMBL/GenBank/DDBJ whole genome shotgun (WGS) entry which is preliminary data.</text>
</comment>
<evidence type="ECO:0000256" key="11">
    <source>
        <dbReference type="PROSITE-ProRule" id="PRU00094"/>
    </source>
</evidence>
<feature type="region of interest" description="Disordered" evidence="12">
    <location>
        <begin position="499"/>
        <end position="556"/>
    </location>
</feature>
<dbReference type="InterPro" id="IPR013088">
    <property type="entry name" value="Znf_NHR/GATA"/>
</dbReference>
<dbReference type="GO" id="GO:0045165">
    <property type="term" value="P:cell fate commitment"/>
    <property type="evidence" value="ECO:0007669"/>
    <property type="project" value="TreeGrafter"/>
</dbReference>
<dbReference type="FunFam" id="3.30.50.10:FF:000001">
    <property type="entry name" value="GATA transcription factor (GATAd)"/>
    <property type="match status" value="1"/>
</dbReference>
<keyword evidence="4 11" id="KW-0863">Zinc-finger</keyword>
<evidence type="ECO:0000256" key="8">
    <source>
        <dbReference type="ARBA" id="ARBA00023159"/>
    </source>
</evidence>
<feature type="compositionally biased region" description="Polar residues" evidence="12">
    <location>
        <begin position="499"/>
        <end position="527"/>
    </location>
</feature>
<evidence type="ECO:0000256" key="7">
    <source>
        <dbReference type="ARBA" id="ARBA00023125"/>
    </source>
</evidence>
<accession>A0AAV2IDX5</accession>
<dbReference type="PANTHER" id="PTHR10071:SF337">
    <property type="entry name" value="GATA-BINDING FACTOR A"/>
    <property type="match status" value="1"/>
</dbReference>
<keyword evidence="6" id="KW-0805">Transcription regulation</keyword>
<dbReference type="InterPro" id="IPR039355">
    <property type="entry name" value="Transcription_factor_GATA"/>
</dbReference>
<dbReference type="SUPFAM" id="SSF57716">
    <property type="entry name" value="Glucocorticoid receptor-like (DNA-binding domain)"/>
    <property type="match status" value="2"/>
</dbReference>
<evidence type="ECO:0000256" key="6">
    <source>
        <dbReference type="ARBA" id="ARBA00023015"/>
    </source>
</evidence>
<gene>
    <name evidence="14" type="ORF">GSLYS_00018392001</name>
</gene>
<dbReference type="GO" id="GO:0045944">
    <property type="term" value="P:positive regulation of transcription by RNA polymerase II"/>
    <property type="evidence" value="ECO:0007669"/>
    <property type="project" value="TreeGrafter"/>
</dbReference>
<dbReference type="SMART" id="SM00401">
    <property type="entry name" value="ZnF_GATA"/>
    <property type="match status" value="2"/>
</dbReference>
<dbReference type="GO" id="GO:0000981">
    <property type="term" value="F:DNA-binding transcription factor activity, RNA polymerase II-specific"/>
    <property type="evidence" value="ECO:0007669"/>
    <property type="project" value="TreeGrafter"/>
</dbReference>
<keyword evidence="8" id="KW-0010">Activator</keyword>
<sequence length="556" mass="59464">MYQNGSGHPSLSSLTASHAGLNMGPPTSSSSSPYSHENLASSFMHPGSTPVYVPTNRPTMHGSHMSPYGVGNNSSQPNSSALSGTPTGSSMWQTDNLGMAYASQGTPSRFGFSQPQSGQIMTPDAAAAAAAAAYAGTSLPRTPAALNPYSPYMRADFNAWSNFSNMALQGFKQTVDQDGQECWVDPEGRECVNCGAVATPLWRRDGTGHYLCNACGLYHKMNGLNRPLVKPHRRGMIGVSSSRRVGMICANCRTSTTTLWRRNSEGEPVCNACGLYYKLHGVNRPMSMRKDGIQTRKRKPKGSSSGKKGSNKSFDSSVSNEDRKPNLTSQSPDVQGSRLGSNSGSLGGGIGGGGGGGLGETPLSHHHHLHQLHMQQTAAMSHGFLHDDRKPLVTSHSPQAQSQHHNSNNNNQHNGAGNNSGHTGGISDAVLLSQHHQMQQQHQHQQQQQQQQQHHHNFLTSGHLGNLNDPFANMTSSMALSLGSGRGASTLGLMTPSQLYGQLPSSHSPGPQQHTTPSHNNILNHAQEQMDLDTKPMLDEMGQLRGLSSAESRNHS</sequence>
<dbReference type="Proteomes" id="UP001497497">
    <property type="component" value="Unassembled WGS sequence"/>
</dbReference>
<protein>
    <recommendedName>
        <fullName evidence="13">GATA-type domain-containing protein</fullName>
    </recommendedName>
</protein>
<dbReference type="Pfam" id="PF00320">
    <property type="entry name" value="GATA"/>
    <property type="match status" value="2"/>
</dbReference>
<keyword evidence="2" id="KW-0479">Metal-binding</keyword>
<evidence type="ECO:0000256" key="10">
    <source>
        <dbReference type="ARBA" id="ARBA00023242"/>
    </source>
</evidence>
<dbReference type="PANTHER" id="PTHR10071">
    <property type="entry name" value="TRANSCRIPTION FACTOR GATA FAMILY MEMBER"/>
    <property type="match status" value="1"/>
</dbReference>
<proteinExistence type="predicted"/>
<feature type="compositionally biased region" description="Polar residues" evidence="12">
    <location>
        <begin position="1"/>
        <end position="16"/>
    </location>
</feature>
<dbReference type="AlphaFoldDB" id="A0AAV2IDX5"/>
<name>A0AAV2IDX5_LYMST</name>
<dbReference type="PROSITE" id="PS50114">
    <property type="entry name" value="GATA_ZN_FINGER_2"/>
    <property type="match status" value="2"/>
</dbReference>
<feature type="domain" description="GATA-type" evidence="13">
    <location>
        <begin position="243"/>
        <end position="296"/>
    </location>
</feature>
<keyword evidence="10" id="KW-0539">Nucleus</keyword>
<evidence type="ECO:0000256" key="1">
    <source>
        <dbReference type="ARBA" id="ARBA00004123"/>
    </source>
</evidence>
<feature type="region of interest" description="Disordered" evidence="12">
    <location>
        <begin position="287"/>
        <end position="364"/>
    </location>
</feature>
<dbReference type="GO" id="GO:0000978">
    <property type="term" value="F:RNA polymerase II cis-regulatory region sequence-specific DNA binding"/>
    <property type="evidence" value="ECO:0007669"/>
    <property type="project" value="TreeGrafter"/>
</dbReference>
<evidence type="ECO:0000259" key="13">
    <source>
        <dbReference type="PROSITE" id="PS50114"/>
    </source>
</evidence>
<keyword evidence="15" id="KW-1185">Reference proteome</keyword>
<keyword evidence="3" id="KW-0677">Repeat</keyword>
<dbReference type="GO" id="GO:0005634">
    <property type="term" value="C:nucleus"/>
    <property type="evidence" value="ECO:0007669"/>
    <property type="project" value="UniProtKB-SubCell"/>
</dbReference>
<evidence type="ECO:0000256" key="3">
    <source>
        <dbReference type="ARBA" id="ARBA00022737"/>
    </source>
</evidence>
<feature type="compositionally biased region" description="Low complexity" evidence="12">
    <location>
        <begin position="25"/>
        <end position="35"/>
    </location>
</feature>
<dbReference type="GO" id="GO:0008270">
    <property type="term" value="F:zinc ion binding"/>
    <property type="evidence" value="ECO:0007669"/>
    <property type="project" value="UniProtKB-KW"/>
</dbReference>
<reference evidence="14 15" key="1">
    <citation type="submission" date="2024-04" db="EMBL/GenBank/DDBJ databases">
        <authorList>
            <consortium name="Genoscope - CEA"/>
            <person name="William W."/>
        </authorList>
    </citation>
    <scope>NUCLEOTIDE SEQUENCE [LARGE SCALE GENOMIC DNA]</scope>
</reference>
<evidence type="ECO:0000313" key="14">
    <source>
        <dbReference type="EMBL" id="CAL1544909.1"/>
    </source>
</evidence>
<dbReference type="GO" id="GO:0000122">
    <property type="term" value="P:negative regulation of transcription by RNA polymerase II"/>
    <property type="evidence" value="ECO:0007669"/>
    <property type="project" value="TreeGrafter"/>
</dbReference>
<keyword evidence="9" id="KW-0804">Transcription</keyword>
<evidence type="ECO:0000256" key="5">
    <source>
        <dbReference type="ARBA" id="ARBA00022833"/>
    </source>
</evidence>
<dbReference type="PRINTS" id="PR00619">
    <property type="entry name" value="GATAZNFINGER"/>
</dbReference>
<dbReference type="Gene3D" id="3.30.50.10">
    <property type="entry name" value="Erythroid Transcription Factor GATA-1, subunit A"/>
    <property type="match status" value="2"/>
</dbReference>
<feature type="compositionally biased region" description="Low complexity" evidence="12">
    <location>
        <begin position="395"/>
        <end position="421"/>
    </location>
</feature>
<feature type="region of interest" description="Disordered" evidence="12">
    <location>
        <begin position="1"/>
        <end position="89"/>
    </location>
</feature>
<dbReference type="PROSITE" id="PS00344">
    <property type="entry name" value="GATA_ZN_FINGER_1"/>
    <property type="match status" value="2"/>
</dbReference>
<keyword evidence="5" id="KW-0862">Zinc</keyword>
<feature type="domain" description="GATA-type" evidence="13">
    <location>
        <begin position="185"/>
        <end position="243"/>
    </location>
</feature>
<comment type="subcellular location">
    <subcellularLocation>
        <location evidence="1">Nucleus</location>
    </subcellularLocation>
</comment>
<evidence type="ECO:0000256" key="9">
    <source>
        <dbReference type="ARBA" id="ARBA00023163"/>
    </source>
</evidence>
<evidence type="ECO:0000256" key="12">
    <source>
        <dbReference type="SAM" id="MobiDB-lite"/>
    </source>
</evidence>
<organism evidence="14 15">
    <name type="scientific">Lymnaea stagnalis</name>
    <name type="common">Great pond snail</name>
    <name type="synonym">Helix stagnalis</name>
    <dbReference type="NCBI Taxonomy" id="6523"/>
    <lineage>
        <taxon>Eukaryota</taxon>
        <taxon>Metazoa</taxon>
        <taxon>Spiralia</taxon>
        <taxon>Lophotrochozoa</taxon>
        <taxon>Mollusca</taxon>
        <taxon>Gastropoda</taxon>
        <taxon>Heterobranchia</taxon>
        <taxon>Euthyneura</taxon>
        <taxon>Panpulmonata</taxon>
        <taxon>Hygrophila</taxon>
        <taxon>Lymnaeoidea</taxon>
        <taxon>Lymnaeidae</taxon>
        <taxon>Lymnaea</taxon>
    </lineage>
</organism>
<dbReference type="CDD" id="cd00202">
    <property type="entry name" value="ZnF_GATA"/>
    <property type="match status" value="2"/>
</dbReference>
<feature type="compositionally biased region" description="Low complexity" evidence="12">
    <location>
        <begin position="302"/>
        <end position="317"/>
    </location>
</feature>
<keyword evidence="7" id="KW-0238">DNA-binding</keyword>